<accession>A0ABR8M070</accession>
<evidence type="ECO:0000313" key="3">
    <source>
        <dbReference type="Proteomes" id="UP000627521"/>
    </source>
</evidence>
<gene>
    <name evidence="2" type="ORF">IEG06_10605</name>
</gene>
<sequence>MKQQHTITLTISLLLCLCFSLQAQEEDLITKKDTVKLKYGLRIGTDASKLIRTALDDEYSGFELNADYRLTRDWFLAGEIGTEEKITTNDYLSVTAKGSYFKAGVDYNMHNNWDGLDNMIYTGFRLGASTFSQTRNNYTIYNTDQYWQPQFSSTETEEYSGLSAVWIELIIGIKAEVLNNLYFGINAQLKGMITQDQPVGFENLFVPGFNKTFDSGRIGVGYGYSVSYLIPLFKKNKSKTIKKKDEEKEIE</sequence>
<feature type="chain" id="PRO_5045400618" description="DUF3575 domain-containing protein" evidence="1">
    <location>
        <begin position="24"/>
        <end position="251"/>
    </location>
</feature>
<evidence type="ECO:0008006" key="4">
    <source>
        <dbReference type="Google" id="ProtNLM"/>
    </source>
</evidence>
<dbReference type="InterPro" id="IPR046111">
    <property type="entry name" value="DUF6048"/>
</dbReference>
<protein>
    <recommendedName>
        <fullName evidence="4">DUF3575 domain-containing protein</fullName>
    </recommendedName>
</protein>
<keyword evidence="3" id="KW-1185">Reference proteome</keyword>
<reference evidence="2 3" key="1">
    <citation type="submission" date="2020-09" db="EMBL/GenBank/DDBJ databases">
        <title>Bacillus nautilus sp. nov., Chryseoglobus crepusculi sp. nov, and Psychrobacter noctis sp. nov., isolated from deep-sea sponges from the equatorial Atlantic.</title>
        <authorList>
            <person name="Stennett H.L."/>
            <person name="Williams S.E."/>
        </authorList>
    </citation>
    <scope>NUCLEOTIDE SEQUENCE [LARGE SCALE GENOMIC DNA]</scope>
    <source>
        <strain evidence="2 3">28M-24</strain>
    </source>
</reference>
<evidence type="ECO:0000256" key="1">
    <source>
        <dbReference type="SAM" id="SignalP"/>
    </source>
</evidence>
<keyword evidence="1" id="KW-0732">Signal</keyword>
<name>A0ABR8M070_9FLAO</name>
<proteinExistence type="predicted"/>
<comment type="caution">
    <text evidence="2">The sequence shown here is derived from an EMBL/GenBank/DDBJ whole genome shotgun (WGS) entry which is preliminary data.</text>
</comment>
<dbReference type="EMBL" id="JACXXH010000005">
    <property type="protein sequence ID" value="MBD3863902.1"/>
    <property type="molecule type" value="Genomic_DNA"/>
</dbReference>
<dbReference type="RefSeq" id="WP_191099872.1">
    <property type="nucleotide sequence ID" value="NZ_JACXXF010000004.1"/>
</dbReference>
<dbReference type="Proteomes" id="UP000627521">
    <property type="component" value="Unassembled WGS sequence"/>
</dbReference>
<dbReference type="Pfam" id="PF19515">
    <property type="entry name" value="DUF6048"/>
    <property type="match status" value="1"/>
</dbReference>
<organism evidence="2 3">
    <name type="scientific">Olleya marilimosa</name>
    <dbReference type="NCBI Taxonomy" id="272164"/>
    <lineage>
        <taxon>Bacteria</taxon>
        <taxon>Pseudomonadati</taxon>
        <taxon>Bacteroidota</taxon>
        <taxon>Flavobacteriia</taxon>
        <taxon>Flavobacteriales</taxon>
        <taxon>Flavobacteriaceae</taxon>
    </lineage>
</organism>
<evidence type="ECO:0000313" key="2">
    <source>
        <dbReference type="EMBL" id="MBD3863902.1"/>
    </source>
</evidence>
<feature type="signal peptide" evidence="1">
    <location>
        <begin position="1"/>
        <end position="23"/>
    </location>
</feature>